<protein>
    <recommendedName>
        <fullName evidence="1">DNA-directed RNA polymerase</fullName>
        <ecNumber evidence="1">2.7.7.6</ecNumber>
    </recommendedName>
</protein>
<accession>A0AAE0TBB9</accession>
<dbReference type="GO" id="GO:0005665">
    <property type="term" value="C:RNA polymerase II, core complex"/>
    <property type="evidence" value="ECO:0007669"/>
    <property type="project" value="TreeGrafter"/>
</dbReference>
<reference evidence="8" key="1">
    <citation type="journal article" date="2021" name="Genome Biol. Evol.">
        <title>A High-Quality Reference Genome for a Parasitic Bivalve with Doubly Uniparental Inheritance (Bivalvia: Unionida).</title>
        <authorList>
            <person name="Smith C.H."/>
        </authorList>
    </citation>
    <scope>NUCLEOTIDE SEQUENCE</scope>
    <source>
        <strain evidence="8">CHS0354</strain>
    </source>
</reference>
<evidence type="ECO:0000256" key="5">
    <source>
        <dbReference type="ARBA" id="ARBA00023163"/>
    </source>
</evidence>
<feature type="domain" description="RNA polymerase Rpb1" evidence="6">
    <location>
        <begin position="79"/>
        <end position="214"/>
    </location>
</feature>
<dbReference type="Pfam" id="PF04998">
    <property type="entry name" value="RNA_pol_Rpb1_5"/>
    <property type="match status" value="1"/>
</dbReference>
<organism evidence="8 9">
    <name type="scientific">Potamilus streckersoni</name>
    <dbReference type="NCBI Taxonomy" id="2493646"/>
    <lineage>
        <taxon>Eukaryota</taxon>
        <taxon>Metazoa</taxon>
        <taxon>Spiralia</taxon>
        <taxon>Lophotrochozoa</taxon>
        <taxon>Mollusca</taxon>
        <taxon>Bivalvia</taxon>
        <taxon>Autobranchia</taxon>
        <taxon>Heteroconchia</taxon>
        <taxon>Palaeoheterodonta</taxon>
        <taxon>Unionida</taxon>
        <taxon>Unionoidea</taxon>
        <taxon>Unionidae</taxon>
        <taxon>Ambleminae</taxon>
        <taxon>Lampsilini</taxon>
        <taxon>Potamilus</taxon>
    </lineage>
</organism>
<dbReference type="GO" id="GO:0006351">
    <property type="term" value="P:DNA-templated transcription"/>
    <property type="evidence" value="ECO:0007669"/>
    <property type="project" value="InterPro"/>
</dbReference>
<keyword evidence="9" id="KW-1185">Reference proteome</keyword>
<dbReference type="InterPro" id="IPR007073">
    <property type="entry name" value="RNA_pol_Rpb1_7"/>
</dbReference>
<reference evidence="8" key="3">
    <citation type="submission" date="2023-05" db="EMBL/GenBank/DDBJ databases">
        <authorList>
            <person name="Smith C.H."/>
        </authorList>
    </citation>
    <scope>NUCLEOTIDE SEQUENCE</scope>
    <source>
        <strain evidence="8">CHS0354</strain>
        <tissue evidence="8">Mantle</tissue>
    </source>
</reference>
<evidence type="ECO:0000256" key="2">
    <source>
        <dbReference type="ARBA" id="ARBA00022478"/>
    </source>
</evidence>
<dbReference type="SUPFAM" id="SSF64484">
    <property type="entry name" value="beta and beta-prime subunits of DNA dependent RNA-polymerase"/>
    <property type="match status" value="1"/>
</dbReference>
<keyword evidence="2" id="KW-0240">DNA-directed RNA polymerase</keyword>
<dbReference type="InterPro" id="IPR007081">
    <property type="entry name" value="RNA_pol_Rpb1_5"/>
</dbReference>
<name>A0AAE0TBB9_9BIVA</name>
<dbReference type="EMBL" id="JAEAOA010000230">
    <property type="protein sequence ID" value="KAK3607280.1"/>
    <property type="molecule type" value="Genomic_DNA"/>
</dbReference>
<reference evidence="8" key="2">
    <citation type="journal article" date="2021" name="Genome Biol. Evol.">
        <title>Developing a high-quality reference genome for a parasitic bivalve with doubly uniparental inheritance (Bivalvia: Unionida).</title>
        <authorList>
            <person name="Smith C.H."/>
        </authorList>
    </citation>
    <scope>NUCLEOTIDE SEQUENCE</scope>
    <source>
        <strain evidence="8">CHS0354</strain>
        <tissue evidence="8">Mantle</tissue>
    </source>
</reference>
<dbReference type="PANTHER" id="PTHR19376:SF37">
    <property type="entry name" value="DNA-DIRECTED RNA POLYMERASE II SUBUNIT RPB1"/>
    <property type="match status" value="1"/>
</dbReference>
<dbReference type="InterPro" id="IPR038593">
    <property type="entry name" value="RNA_pol_Rpb1_7_sf"/>
</dbReference>
<dbReference type="Pfam" id="PF04990">
    <property type="entry name" value="RNA_pol_Rpb1_7"/>
    <property type="match status" value="1"/>
</dbReference>
<dbReference type="FunFam" id="3.30.1360.140:FF:000001">
    <property type="entry name" value="DNA-directed RNA polymerase subunit"/>
    <property type="match status" value="1"/>
</dbReference>
<evidence type="ECO:0000313" key="8">
    <source>
        <dbReference type="EMBL" id="KAK3607280.1"/>
    </source>
</evidence>
<gene>
    <name evidence="8" type="ORF">CHS0354_002904</name>
</gene>
<dbReference type="Gene3D" id="3.30.1360.140">
    <property type="match status" value="1"/>
</dbReference>
<comment type="caution">
    <text evidence="8">The sequence shown here is derived from an EMBL/GenBank/DDBJ whole genome shotgun (WGS) entry which is preliminary data.</text>
</comment>
<evidence type="ECO:0000256" key="3">
    <source>
        <dbReference type="ARBA" id="ARBA00022679"/>
    </source>
</evidence>
<evidence type="ECO:0000259" key="7">
    <source>
        <dbReference type="Pfam" id="PF04998"/>
    </source>
</evidence>
<evidence type="ECO:0000259" key="6">
    <source>
        <dbReference type="Pfam" id="PF04990"/>
    </source>
</evidence>
<keyword evidence="4" id="KW-0548">Nucleotidyltransferase</keyword>
<feature type="domain" description="RNA polymerase Rpb1" evidence="7">
    <location>
        <begin position="1"/>
        <end position="252"/>
    </location>
</feature>
<dbReference type="EC" id="2.7.7.6" evidence="1"/>
<dbReference type="InterPro" id="IPR045867">
    <property type="entry name" value="DNA-dir_RpoC_beta_prime"/>
</dbReference>
<dbReference type="Proteomes" id="UP001195483">
    <property type="component" value="Unassembled WGS sequence"/>
</dbReference>
<dbReference type="PANTHER" id="PTHR19376">
    <property type="entry name" value="DNA-DIRECTED RNA POLYMERASE"/>
    <property type="match status" value="1"/>
</dbReference>
<evidence type="ECO:0000313" key="9">
    <source>
        <dbReference type="Proteomes" id="UP001195483"/>
    </source>
</evidence>
<evidence type="ECO:0000256" key="4">
    <source>
        <dbReference type="ARBA" id="ARBA00022695"/>
    </source>
</evidence>
<proteinExistence type="predicted"/>
<evidence type="ECO:0000256" key="1">
    <source>
        <dbReference type="ARBA" id="ARBA00012418"/>
    </source>
</evidence>
<keyword evidence="3" id="KW-0808">Transferase</keyword>
<dbReference type="GO" id="GO:0003677">
    <property type="term" value="F:DNA binding"/>
    <property type="evidence" value="ECO:0007669"/>
    <property type="project" value="InterPro"/>
</dbReference>
<keyword evidence="5" id="KW-0804">Transcription</keyword>
<dbReference type="AlphaFoldDB" id="A0AAE0TBB9"/>
<dbReference type="GO" id="GO:0003899">
    <property type="term" value="F:DNA-directed RNA polymerase activity"/>
    <property type="evidence" value="ECO:0007669"/>
    <property type="project" value="UniProtKB-EC"/>
</dbReference>
<sequence length="376" mass="43092">MVGVLAAQSFGEPDSQMTISAFHYAGVSTKKVTLGVPRLKEIINISKKPKTPSLTVFLVGQAAHDAEKAKDVLCQLEHTTLRKVTSNTAIYFDPDPINTVIFEDQEWVKVYCEMPDFDVTRITPWLIRIELDRKRMTDKKLTMEQISEKITAGFGDSLNCIFSDDNTEKLVLRIRIMNSDKNEHQDEDEIVEKLEDDDFLRSIEDCLLSNMTLQGIESITTKTQTVIKKMTRLMTQNMTKLMIYDLNDDQNMTKLMICDLGDDQNITKSMIYDLDSDQNMTKLMICDLDGDQNTNKLMIYDLHDDQNLAKLRINDLDGDQSMTKLMICDLDSDQNMTKLMICDLDSDQNMTKLMICDQNMTKLMIYGPDDDQNMSK</sequence>